<keyword evidence="3" id="KW-1185">Reference proteome</keyword>
<feature type="region of interest" description="Disordered" evidence="1">
    <location>
        <begin position="69"/>
        <end position="98"/>
    </location>
</feature>
<accession>A0ABQ7DNS2</accession>
<name>A0ABQ7DNS2_BRACR</name>
<gene>
    <name evidence="2" type="ORF">DY000_02028829</name>
</gene>
<dbReference type="Proteomes" id="UP000266723">
    <property type="component" value="Unassembled WGS sequence"/>
</dbReference>
<sequence length="98" mass="11480">MNRGFPRTVAVEEGLRSSHQASKRIPDDHLFKWVEEAMLEELEDALNNGWLEILLWFRRWLTKEDHHLPRGLIDSEPNENAEGELDLRSDAAKDTLWS</sequence>
<protein>
    <submittedName>
        <fullName evidence="2">Uncharacterized protein</fullName>
    </submittedName>
</protein>
<dbReference type="EMBL" id="QGKV02000649">
    <property type="protein sequence ID" value="KAF3579126.1"/>
    <property type="molecule type" value="Genomic_DNA"/>
</dbReference>
<feature type="compositionally biased region" description="Basic and acidic residues" evidence="1">
    <location>
        <begin position="85"/>
        <end position="98"/>
    </location>
</feature>
<evidence type="ECO:0000313" key="2">
    <source>
        <dbReference type="EMBL" id="KAF3579126.1"/>
    </source>
</evidence>
<evidence type="ECO:0000256" key="1">
    <source>
        <dbReference type="SAM" id="MobiDB-lite"/>
    </source>
</evidence>
<evidence type="ECO:0000313" key="3">
    <source>
        <dbReference type="Proteomes" id="UP000266723"/>
    </source>
</evidence>
<organism evidence="2 3">
    <name type="scientific">Brassica cretica</name>
    <name type="common">Mustard</name>
    <dbReference type="NCBI Taxonomy" id="69181"/>
    <lineage>
        <taxon>Eukaryota</taxon>
        <taxon>Viridiplantae</taxon>
        <taxon>Streptophyta</taxon>
        <taxon>Embryophyta</taxon>
        <taxon>Tracheophyta</taxon>
        <taxon>Spermatophyta</taxon>
        <taxon>Magnoliopsida</taxon>
        <taxon>eudicotyledons</taxon>
        <taxon>Gunneridae</taxon>
        <taxon>Pentapetalae</taxon>
        <taxon>rosids</taxon>
        <taxon>malvids</taxon>
        <taxon>Brassicales</taxon>
        <taxon>Brassicaceae</taxon>
        <taxon>Brassiceae</taxon>
        <taxon>Brassica</taxon>
    </lineage>
</organism>
<feature type="region of interest" description="Disordered" evidence="1">
    <location>
        <begin position="1"/>
        <end position="22"/>
    </location>
</feature>
<comment type="caution">
    <text evidence="2">The sequence shown here is derived from an EMBL/GenBank/DDBJ whole genome shotgun (WGS) entry which is preliminary data.</text>
</comment>
<reference evidence="2 3" key="1">
    <citation type="journal article" date="2020" name="BMC Genomics">
        <title>Intraspecific diversification of the crop wild relative Brassica cretica Lam. using demographic model selection.</title>
        <authorList>
            <person name="Kioukis A."/>
            <person name="Michalopoulou V.A."/>
            <person name="Briers L."/>
            <person name="Pirintsos S."/>
            <person name="Studholme D.J."/>
            <person name="Pavlidis P."/>
            <person name="Sarris P.F."/>
        </authorList>
    </citation>
    <scope>NUCLEOTIDE SEQUENCE [LARGE SCALE GENOMIC DNA]</scope>
    <source>
        <strain evidence="3">cv. PFS-1207/04</strain>
    </source>
</reference>
<proteinExistence type="predicted"/>